<gene>
    <name evidence="4" type="ORF">FHG66_00720</name>
</gene>
<evidence type="ECO:0000256" key="1">
    <source>
        <dbReference type="SAM" id="MobiDB-lite"/>
    </source>
</evidence>
<dbReference type="OrthoDB" id="370541at2"/>
<feature type="region of interest" description="Disordered" evidence="1">
    <location>
        <begin position="148"/>
        <end position="215"/>
    </location>
</feature>
<dbReference type="InterPro" id="IPR036779">
    <property type="entry name" value="LysM_dom_sf"/>
</dbReference>
<dbReference type="PANTHER" id="PTHR34700">
    <property type="entry name" value="POTASSIUM BINDING PROTEIN KBP"/>
    <property type="match status" value="1"/>
</dbReference>
<keyword evidence="2" id="KW-0812">Transmembrane</keyword>
<reference evidence="4 5" key="1">
    <citation type="submission" date="2019-06" db="EMBL/GenBank/DDBJ databases">
        <title>YIM 131921 draft genome.</title>
        <authorList>
            <person name="Jiang L."/>
        </authorList>
    </citation>
    <scope>NUCLEOTIDE SEQUENCE [LARGE SCALE GENOMIC DNA]</scope>
    <source>
        <strain evidence="4 5">YIM 131921</strain>
    </source>
</reference>
<evidence type="ECO:0000259" key="3">
    <source>
        <dbReference type="PROSITE" id="PS51782"/>
    </source>
</evidence>
<feature type="compositionally biased region" description="Low complexity" evidence="1">
    <location>
        <begin position="148"/>
        <end position="164"/>
    </location>
</feature>
<comment type="caution">
    <text evidence="4">The sequence shown here is derived from an EMBL/GenBank/DDBJ whole genome shotgun (WGS) entry which is preliminary data.</text>
</comment>
<dbReference type="InterPro" id="IPR013783">
    <property type="entry name" value="Ig-like_fold"/>
</dbReference>
<dbReference type="EMBL" id="VDFU01000001">
    <property type="protein sequence ID" value="TNC52852.1"/>
    <property type="molecule type" value="Genomic_DNA"/>
</dbReference>
<dbReference type="PANTHER" id="PTHR34700:SF4">
    <property type="entry name" value="PHAGE-LIKE ELEMENT PBSX PROTEIN XKDP"/>
    <property type="match status" value="1"/>
</dbReference>
<dbReference type="InterPro" id="IPR018392">
    <property type="entry name" value="LysM"/>
</dbReference>
<dbReference type="Pfam" id="PF17936">
    <property type="entry name" value="Big_6"/>
    <property type="match status" value="1"/>
</dbReference>
<keyword evidence="2" id="KW-0472">Membrane</keyword>
<dbReference type="InterPro" id="IPR052196">
    <property type="entry name" value="Bact_Kbp"/>
</dbReference>
<dbReference type="RefSeq" id="WP_139074663.1">
    <property type="nucleotide sequence ID" value="NZ_VDFU01000001.1"/>
</dbReference>
<dbReference type="PROSITE" id="PS51782">
    <property type="entry name" value="LYSM"/>
    <property type="match status" value="1"/>
</dbReference>
<dbReference type="InterPro" id="IPR041498">
    <property type="entry name" value="Big_6"/>
</dbReference>
<dbReference type="Proteomes" id="UP000305887">
    <property type="component" value="Unassembled WGS sequence"/>
</dbReference>
<feature type="transmembrane region" description="Helical" evidence="2">
    <location>
        <begin position="6"/>
        <end position="28"/>
    </location>
</feature>
<keyword evidence="5" id="KW-1185">Reference proteome</keyword>
<evidence type="ECO:0000256" key="2">
    <source>
        <dbReference type="SAM" id="Phobius"/>
    </source>
</evidence>
<proteinExistence type="predicted"/>
<dbReference type="Gene3D" id="2.60.40.10">
    <property type="entry name" value="Immunoglobulins"/>
    <property type="match status" value="2"/>
</dbReference>
<dbReference type="SMART" id="SM00257">
    <property type="entry name" value="LysM"/>
    <property type="match status" value="1"/>
</dbReference>
<protein>
    <submittedName>
        <fullName evidence="4">LysM peptidoglycan-binding domain-containing protein</fullName>
    </submittedName>
</protein>
<dbReference type="CDD" id="cd00118">
    <property type="entry name" value="LysM"/>
    <property type="match status" value="1"/>
</dbReference>
<accession>A0A5C4N9A5</accession>
<feature type="compositionally biased region" description="Low complexity" evidence="1">
    <location>
        <begin position="39"/>
        <end position="52"/>
    </location>
</feature>
<dbReference type="Gene3D" id="3.10.350.10">
    <property type="entry name" value="LysM domain"/>
    <property type="match status" value="1"/>
</dbReference>
<evidence type="ECO:0000313" key="4">
    <source>
        <dbReference type="EMBL" id="TNC52852.1"/>
    </source>
</evidence>
<organism evidence="4 5">
    <name type="scientific">Rubellimicrobium rubrum</name>
    <dbReference type="NCBI Taxonomy" id="2585369"/>
    <lineage>
        <taxon>Bacteria</taxon>
        <taxon>Pseudomonadati</taxon>
        <taxon>Pseudomonadota</taxon>
        <taxon>Alphaproteobacteria</taxon>
        <taxon>Rhodobacterales</taxon>
        <taxon>Roseobacteraceae</taxon>
        <taxon>Rubellimicrobium</taxon>
    </lineage>
</organism>
<dbReference type="AlphaFoldDB" id="A0A5C4N9A5"/>
<keyword evidence="2" id="KW-1133">Transmembrane helix</keyword>
<dbReference type="Pfam" id="PF01476">
    <property type="entry name" value="LysM"/>
    <property type="match status" value="1"/>
</dbReference>
<feature type="domain" description="LysM" evidence="3">
    <location>
        <begin position="362"/>
        <end position="411"/>
    </location>
</feature>
<feature type="region of interest" description="Disordered" evidence="1">
    <location>
        <begin position="37"/>
        <end position="70"/>
    </location>
</feature>
<evidence type="ECO:0000313" key="5">
    <source>
        <dbReference type="Proteomes" id="UP000305887"/>
    </source>
</evidence>
<name>A0A5C4N9A5_9RHOB</name>
<sequence length="417" mass="42714">MVDGNAVRVALVTLAGACAVSGGVVMILPRILPSDGEGTPSTVMASPAAPATPSAPPESELTTPTRGPSFDTVRVAPDGSGLVAGQARPGAVIDIMTGETTTAQATADEDGRFVAFLNLPPSDGPLVLSLRDGAGTESQETVILAAPPQARAAAVEPARPALPAGPQQEPEADAVAQSGPTPAMPPPSGSGPSEEETGDAPAIDEPPVEGDISSAMADPTVPAAEQEGQPPVLLSDAEGVRLLQPALPPGADAEILDTVALDAIAYDGTGEVTISGRGTGGGSVRLYLDNEAVSESAIQPDGRWSAHLDGTAPGLYTLRVDQVDPSGEVVSRIETPFQREERDGIAALSGTHGTTGADQAIRVRTVQPGNTLWAIARERYGEPMMYVRVFEANRDRIRDPDLIYPGQVFVLPTGGQL</sequence>